<proteinExistence type="predicted"/>
<accession>A0ABQ8JRV3</accession>
<dbReference type="EMBL" id="NJHN03000018">
    <property type="protein sequence ID" value="KAH9425332.1"/>
    <property type="molecule type" value="Genomic_DNA"/>
</dbReference>
<gene>
    <name evidence="1" type="ORF">DERP_005937</name>
</gene>
<comment type="caution">
    <text evidence="1">The sequence shown here is derived from an EMBL/GenBank/DDBJ whole genome shotgun (WGS) entry which is preliminary data.</text>
</comment>
<reference evidence="1 2" key="1">
    <citation type="journal article" date="2018" name="J. Allergy Clin. Immunol.">
        <title>High-quality assembly of Dermatophagoides pteronyssinus genome and transcriptome reveals a wide range of novel allergens.</title>
        <authorList>
            <person name="Liu X.Y."/>
            <person name="Yang K.Y."/>
            <person name="Wang M.Q."/>
            <person name="Kwok J.S."/>
            <person name="Zeng X."/>
            <person name="Yang Z."/>
            <person name="Xiao X.J."/>
            <person name="Lau C.P."/>
            <person name="Li Y."/>
            <person name="Huang Z.M."/>
            <person name="Ba J.G."/>
            <person name="Yim A.K."/>
            <person name="Ouyang C.Y."/>
            <person name="Ngai S.M."/>
            <person name="Chan T.F."/>
            <person name="Leung E.L."/>
            <person name="Liu L."/>
            <person name="Liu Z.G."/>
            <person name="Tsui S.K."/>
        </authorList>
    </citation>
    <scope>NUCLEOTIDE SEQUENCE [LARGE SCALE GENOMIC DNA]</scope>
    <source>
        <strain evidence="1">Derp</strain>
    </source>
</reference>
<protein>
    <submittedName>
        <fullName evidence="1">Uncharacterized protein</fullName>
    </submittedName>
</protein>
<organism evidence="1 2">
    <name type="scientific">Dermatophagoides pteronyssinus</name>
    <name type="common">European house dust mite</name>
    <dbReference type="NCBI Taxonomy" id="6956"/>
    <lineage>
        <taxon>Eukaryota</taxon>
        <taxon>Metazoa</taxon>
        <taxon>Ecdysozoa</taxon>
        <taxon>Arthropoda</taxon>
        <taxon>Chelicerata</taxon>
        <taxon>Arachnida</taxon>
        <taxon>Acari</taxon>
        <taxon>Acariformes</taxon>
        <taxon>Sarcoptiformes</taxon>
        <taxon>Astigmata</taxon>
        <taxon>Psoroptidia</taxon>
        <taxon>Analgoidea</taxon>
        <taxon>Pyroglyphidae</taxon>
        <taxon>Dermatophagoidinae</taxon>
        <taxon>Dermatophagoides</taxon>
    </lineage>
</organism>
<name>A0ABQ8JRV3_DERPT</name>
<reference evidence="1 2" key="2">
    <citation type="journal article" date="2022" name="Mol. Biol. Evol.">
        <title>Comparative Genomics Reveals Insights into the Divergent Evolution of Astigmatic Mites and Household Pest Adaptations.</title>
        <authorList>
            <person name="Xiong Q."/>
            <person name="Wan A.T."/>
            <person name="Liu X."/>
            <person name="Fung C.S."/>
            <person name="Xiao X."/>
            <person name="Malainual N."/>
            <person name="Hou J."/>
            <person name="Wang L."/>
            <person name="Wang M."/>
            <person name="Yang K.Y."/>
            <person name="Cui Y."/>
            <person name="Leung E.L."/>
            <person name="Nong W."/>
            <person name="Shin S.K."/>
            <person name="Au S.W."/>
            <person name="Jeong K.Y."/>
            <person name="Chew F.T."/>
            <person name="Hui J.H."/>
            <person name="Leung T.F."/>
            <person name="Tungtrongchitr A."/>
            <person name="Zhong N."/>
            <person name="Liu Z."/>
            <person name="Tsui S.K."/>
        </authorList>
    </citation>
    <scope>NUCLEOTIDE SEQUENCE [LARGE SCALE GENOMIC DNA]</scope>
    <source>
        <strain evidence="1">Derp</strain>
    </source>
</reference>
<evidence type="ECO:0000313" key="1">
    <source>
        <dbReference type="EMBL" id="KAH9425332.1"/>
    </source>
</evidence>
<sequence length="117" mass="13581">MHVNIIHNRLTIIVDNVKRCGSASRIRSFHGQQVGCNENIMMEMNKHNDNVILFDFAVIIVINEDGDDDRILSFVSLHIFKQINLHKISLTLCNNDNNDNDNGLRFFIYGRCLYFII</sequence>
<dbReference type="Proteomes" id="UP000887458">
    <property type="component" value="Unassembled WGS sequence"/>
</dbReference>
<evidence type="ECO:0000313" key="2">
    <source>
        <dbReference type="Proteomes" id="UP000887458"/>
    </source>
</evidence>
<keyword evidence="2" id="KW-1185">Reference proteome</keyword>